<name>A0A3T0E9T2_9PROT</name>
<dbReference type="Proteomes" id="UP000286954">
    <property type="component" value="Chromosome"/>
</dbReference>
<gene>
    <name evidence="2" type="ORF">X907_1284</name>
</gene>
<sequence>MPAQAGIQSLTSNGPAQTALGSRLRGNDEVLKASAIAASP</sequence>
<keyword evidence="3" id="KW-1185">Reference proteome</keyword>
<proteinExistence type="predicted"/>
<feature type="compositionally biased region" description="Polar residues" evidence="1">
    <location>
        <begin position="1"/>
        <end position="20"/>
    </location>
</feature>
<evidence type="ECO:0000313" key="2">
    <source>
        <dbReference type="EMBL" id="AZU03818.1"/>
    </source>
</evidence>
<reference evidence="2 3" key="1">
    <citation type="submission" date="2016-12" db="EMBL/GenBank/DDBJ databases">
        <title>The genome of dimorphic prosthecate Glycocaulis alkaliphilus 6b-8t, isolated from crude oil dictates its adaptability in petroleum environments.</title>
        <authorList>
            <person name="Wu X.-L."/>
            <person name="Geng S."/>
        </authorList>
    </citation>
    <scope>NUCLEOTIDE SEQUENCE [LARGE SCALE GENOMIC DNA]</scope>
    <source>
        <strain evidence="2 3">6B-8</strain>
    </source>
</reference>
<accession>A0A3T0E9T2</accession>
<dbReference type="AlphaFoldDB" id="A0A3T0E9T2"/>
<dbReference type="EMBL" id="CP018911">
    <property type="protein sequence ID" value="AZU03818.1"/>
    <property type="molecule type" value="Genomic_DNA"/>
</dbReference>
<dbReference type="KEGG" id="gak:X907_1284"/>
<evidence type="ECO:0000313" key="3">
    <source>
        <dbReference type="Proteomes" id="UP000286954"/>
    </source>
</evidence>
<protein>
    <submittedName>
        <fullName evidence="2">Uncharacterized protein</fullName>
    </submittedName>
</protein>
<feature type="region of interest" description="Disordered" evidence="1">
    <location>
        <begin position="1"/>
        <end position="25"/>
    </location>
</feature>
<organism evidence="2 3">
    <name type="scientific">Glycocaulis alkaliphilus</name>
    <dbReference type="NCBI Taxonomy" id="1434191"/>
    <lineage>
        <taxon>Bacteria</taxon>
        <taxon>Pseudomonadati</taxon>
        <taxon>Pseudomonadota</taxon>
        <taxon>Alphaproteobacteria</taxon>
        <taxon>Maricaulales</taxon>
        <taxon>Maricaulaceae</taxon>
        <taxon>Glycocaulis</taxon>
    </lineage>
</organism>
<evidence type="ECO:0000256" key="1">
    <source>
        <dbReference type="SAM" id="MobiDB-lite"/>
    </source>
</evidence>